<dbReference type="Gene3D" id="1.25.10.10">
    <property type="entry name" value="Leucine-rich Repeat Variant"/>
    <property type="match status" value="1"/>
</dbReference>
<dbReference type="PROSITE" id="PS50302">
    <property type="entry name" value="PUM"/>
    <property type="match status" value="2"/>
</dbReference>
<evidence type="ECO:0000259" key="6">
    <source>
        <dbReference type="PROSITE" id="PS50303"/>
    </source>
</evidence>
<name>A0AB40BI50_DIOCR</name>
<feature type="compositionally biased region" description="Basic and acidic residues" evidence="5">
    <location>
        <begin position="490"/>
        <end position="502"/>
    </location>
</feature>
<dbReference type="InterPro" id="IPR033133">
    <property type="entry name" value="PUM-HD"/>
</dbReference>
<dbReference type="InterPro" id="IPR012959">
    <property type="entry name" value="CPL_dom"/>
</dbReference>
<dbReference type="GO" id="GO:0003729">
    <property type="term" value="F:mRNA binding"/>
    <property type="evidence" value="ECO:0007669"/>
    <property type="project" value="TreeGrafter"/>
</dbReference>
<feature type="non-terminal residue" evidence="8">
    <location>
        <position position="1"/>
    </location>
</feature>
<evidence type="ECO:0000313" key="7">
    <source>
        <dbReference type="Proteomes" id="UP001515500"/>
    </source>
</evidence>
<dbReference type="Pfam" id="PF08144">
    <property type="entry name" value="CPL"/>
    <property type="match status" value="1"/>
</dbReference>
<dbReference type="InterPro" id="IPR040059">
    <property type="entry name" value="PUM3"/>
</dbReference>
<dbReference type="SUPFAM" id="SSF48371">
    <property type="entry name" value="ARM repeat"/>
    <property type="match status" value="1"/>
</dbReference>
<feature type="compositionally biased region" description="Basic and acidic residues" evidence="5">
    <location>
        <begin position="27"/>
        <end position="76"/>
    </location>
</feature>
<keyword evidence="3" id="KW-0694">RNA-binding</keyword>
<dbReference type="RefSeq" id="XP_039127061.1">
    <property type="nucleotide sequence ID" value="XM_039271127.1"/>
</dbReference>
<keyword evidence="2" id="KW-0810">Translation regulation</keyword>
<evidence type="ECO:0000313" key="8">
    <source>
        <dbReference type="RefSeq" id="XP_039127061.1"/>
    </source>
</evidence>
<feature type="domain" description="PUM-HD" evidence="6">
    <location>
        <begin position="90"/>
        <end position="435"/>
    </location>
</feature>
<evidence type="ECO:0000256" key="1">
    <source>
        <dbReference type="ARBA" id="ARBA00022737"/>
    </source>
</evidence>
<reference evidence="8" key="1">
    <citation type="submission" date="2025-08" db="UniProtKB">
        <authorList>
            <consortium name="RefSeq"/>
        </authorList>
    </citation>
    <scope>IDENTIFICATION</scope>
</reference>
<organism evidence="7 8">
    <name type="scientific">Dioscorea cayennensis subsp. rotundata</name>
    <name type="common">White Guinea yam</name>
    <name type="synonym">Dioscorea rotundata</name>
    <dbReference type="NCBI Taxonomy" id="55577"/>
    <lineage>
        <taxon>Eukaryota</taxon>
        <taxon>Viridiplantae</taxon>
        <taxon>Streptophyta</taxon>
        <taxon>Embryophyta</taxon>
        <taxon>Tracheophyta</taxon>
        <taxon>Spermatophyta</taxon>
        <taxon>Magnoliopsida</taxon>
        <taxon>Liliopsida</taxon>
        <taxon>Dioscoreales</taxon>
        <taxon>Dioscoreaceae</taxon>
        <taxon>Dioscorea</taxon>
    </lineage>
</organism>
<dbReference type="InterPro" id="IPR016024">
    <property type="entry name" value="ARM-type_fold"/>
</dbReference>
<keyword evidence="1" id="KW-0677">Repeat</keyword>
<protein>
    <submittedName>
        <fullName evidence="8">LOW QUALITY PROTEIN: pumilio homolog 24</fullName>
    </submittedName>
</protein>
<evidence type="ECO:0000256" key="2">
    <source>
        <dbReference type="ARBA" id="ARBA00022845"/>
    </source>
</evidence>
<dbReference type="GO" id="GO:0006417">
    <property type="term" value="P:regulation of translation"/>
    <property type="evidence" value="ECO:0007669"/>
    <property type="project" value="UniProtKB-KW"/>
</dbReference>
<dbReference type="AlphaFoldDB" id="A0AB40BI50"/>
<feature type="repeat" description="Pumilio" evidence="4">
    <location>
        <begin position="154"/>
        <end position="189"/>
    </location>
</feature>
<feature type="compositionally biased region" description="Polar residues" evidence="5">
    <location>
        <begin position="477"/>
        <end position="489"/>
    </location>
</feature>
<proteinExistence type="predicted"/>
<dbReference type="Pfam" id="PF00806">
    <property type="entry name" value="PUF"/>
    <property type="match status" value="2"/>
</dbReference>
<sequence>RRRSSGNRRRGSAIPYQPEGGKKPTRKLPDKGSGKPLKAAESKRLKSNKPDDGAKKKTTPETPRERRLAAKEMSEARKKKRKPHYSLEKELSLLWEKMRRANTGKEEKSKLISEALQKMKGKTLEIASSHVSARVLQTCIKYCSLAERDAVFEELKPHLLNLSRKKYAVHLVKKLLDNATKKQLEGFISSLHGHVASLLRHTVGSAVVEHAFQLGNASQKQRLLMEMYSTELQLFKDLTRTNASRLVDIISKLGLQKTSVLQHMISVIEPLLDKGNIDYSIVHAALVEYFTIADKTSATDVIQQLSPLLVQESSVIDEDQPASQLLKNKKRKRTKTLIPLLVRMMCTRDGLKIGVLCIKHGSAKERKKIVKGMKDHVRKLALDQFGSLLLICVLSVVDDTKLVTKIVIRDLQTTIKELILDRNGRRPILELLHPRCSRYLSPDDLACLNLTVPSLCSQSDDRDGTVNLDSNEEMKSSETMVTDNNASETLSKDLHSTPGSKKDPLVRRQELLVDSGFAEAIIESCIENVAELLRSNFGREVLYEVAVGGADGILNSLTDRIGALHEAIASVASLPKKEESEVEHVFENFHSSRTIRKLILSSPTFATTLWMKAMKSKCEMWAQGHSCKVVSAYLELSDPNVKEMVKSELQPLIDRGVLKCPGPNPDHKQAKKES</sequence>
<dbReference type="FunFam" id="1.25.10.10:FF:000405">
    <property type="entry name" value="Pumilio homolog 24"/>
    <property type="match status" value="1"/>
</dbReference>
<feature type="compositionally biased region" description="Basic residues" evidence="5">
    <location>
        <begin position="1"/>
        <end position="11"/>
    </location>
</feature>
<accession>A0AB40BI50</accession>
<dbReference type="SMART" id="SM00025">
    <property type="entry name" value="Pumilio"/>
    <property type="match status" value="5"/>
</dbReference>
<keyword evidence="7" id="KW-1185">Reference proteome</keyword>
<evidence type="ECO:0000256" key="3">
    <source>
        <dbReference type="ARBA" id="ARBA00022884"/>
    </source>
</evidence>
<dbReference type="InterPro" id="IPR011989">
    <property type="entry name" value="ARM-like"/>
</dbReference>
<dbReference type="InterPro" id="IPR001313">
    <property type="entry name" value="Pumilio_RNA-bd_rpt"/>
</dbReference>
<dbReference type="GeneID" id="120263261"/>
<dbReference type="PROSITE" id="PS50303">
    <property type="entry name" value="PUM_HD"/>
    <property type="match status" value="1"/>
</dbReference>
<gene>
    <name evidence="8" type="primary">LOC120263261</name>
</gene>
<dbReference type="PANTHER" id="PTHR13389:SF0">
    <property type="entry name" value="PUMILIO HOMOLOG 3"/>
    <property type="match status" value="1"/>
</dbReference>
<feature type="region of interest" description="Disordered" evidence="5">
    <location>
        <begin position="459"/>
        <end position="502"/>
    </location>
</feature>
<evidence type="ECO:0000256" key="5">
    <source>
        <dbReference type="SAM" id="MobiDB-lite"/>
    </source>
</evidence>
<evidence type="ECO:0000256" key="4">
    <source>
        <dbReference type="PROSITE-ProRule" id="PRU00317"/>
    </source>
</evidence>
<dbReference type="Proteomes" id="UP001515500">
    <property type="component" value="Chromosome 6"/>
</dbReference>
<feature type="repeat" description="Pumilio" evidence="4">
    <location>
        <begin position="190"/>
        <end position="226"/>
    </location>
</feature>
<dbReference type="PANTHER" id="PTHR13389">
    <property type="entry name" value="PUMILIO HOMOLOG 3"/>
    <property type="match status" value="1"/>
</dbReference>
<dbReference type="GO" id="GO:0005730">
    <property type="term" value="C:nucleolus"/>
    <property type="evidence" value="ECO:0007669"/>
    <property type="project" value="TreeGrafter"/>
</dbReference>
<feature type="region of interest" description="Disordered" evidence="5">
    <location>
        <begin position="1"/>
        <end position="84"/>
    </location>
</feature>